<evidence type="ECO:0000259" key="11">
    <source>
        <dbReference type="Pfam" id="PF16916"/>
    </source>
</evidence>
<keyword evidence="5" id="KW-0862">Zinc</keyword>
<name>A0A5K7S347_9BACT</name>
<dbReference type="Proteomes" id="UP001193389">
    <property type="component" value="Chromosome"/>
</dbReference>
<dbReference type="InterPro" id="IPR050681">
    <property type="entry name" value="CDF/SLC30A"/>
</dbReference>
<evidence type="ECO:0000259" key="10">
    <source>
        <dbReference type="Pfam" id="PF01545"/>
    </source>
</evidence>
<feature type="transmembrane region" description="Helical" evidence="9">
    <location>
        <begin position="145"/>
        <end position="171"/>
    </location>
</feature>
<keyword evidence="3" id="KW-0813">Transport</keyword>
<evidence type="ECO:0000256" key="9">
    <source>
        <dbReference type="SAM" id="Phobius"/>
    </source>
</evidence>
<dbReference type="InterPro" id="IPR036837">
    <property type="entry name" value="Cation_efflux_CTD_sf"/>
</dbReference>
<comment type="subcellular location">
    <subcellularLocation>
        <location evidence="1">Membrane</location>
        <topology evidence="1">Multi-pass membrane protein</topology>
    </subcellularLocation>
</comment>
<evidence type="ECO:0000313" key="13">
    <source>
        <dbReference type="Proteomes" id="UP001193389"/>
    </source>
</evidence>
<proteinExistence type="inferred from homology"/>
<dbReference type="InterPro" id="IPR058533">
    <property type="entry name" value="Cation_efflux_TM"/>
</dbReference>
<dbReference type="SUPFAM" id="SSF160240">
    <property type="entry name" value="Cation efflux protein cytoplasmic domain-like"/>
    <property type="match status" value="1"/>
</dbReference>
<feature type="transmembrane region" description="Helical" evidence="9">
    <location>
        <begin position="38"/>
        <end position="58"/>
    </location>
</feature>
<dbReference type="InterPro" id="IPR027469">
    <property type="entry name" value="Cation_efflux_TMD_sf"/>
</dbReference>
<dbReference type="KEGG" id="anf:AQPE_0053"/>
<dbReference type="InterPro" id="IPR002524">
    <property type="entry name" value="Cation_efflux"/>
</dbReference>
<dbReference type="RefSeq" id="WP_318349034.1">
    <property type="nucleotide sequence ID" value="NZ_AP018694.1"/>
</dbReference>
<keyword evidence="7" id="KW-0406">Ion transport</keyword>
<feature type="transmembrane region" description="Helical" evidence="9">
    <location>
        <begin position="79"/>
        <end position="98"/>
    </location>
</feature>
<gene>
    <name evidence="12" type="ORF">AQPE_0053</name>
</gene>
<evidence type="ECO:0000256" key="6">
    <source>
        <dbReference type="ARBA" id="ARBA00022989"/>
    </source>
</evidence>
<dbReference type="NCBIfam" id="TIGR01297">
    <property type="entry name" value="CDF"/>
    <property type="match status" value="1"/>
</dbReference>
<dbReference type="GO" id="GO:0005385">
    <property type="term" value="F:zinc ion transmembrane transporter activity"/>
    <property type="evidence" value="ECO:0007669"/>
    <property type="project" value="TreeGrafter"/>
</dbReference>
<feature type="transmembrane region" description="Helical" evidence="9">
    <location>
        <begin position="113"/>
        <end position="133"/>
    </location>
</feature>
<dbReference type="Pfam" id="PF16916">
    <property type="entry name" value="ZT_dimer"/>
    <property type="match status" value="1"/>
</dbReference>
<evidence type="ECO:0000256" key="8">
    <source>
        <dbReference type="ARBA" id="ARBA00023136"/>
    </source>
</evidence>
<feature type="transmembrane region" description="Helical" evidence="9">
    <location>
        <begin position="177"/>
        <end position="195"/>
    </location>
</feature>
<dbReference type="GO" id="GO:0005886">
    <property type="term" value="C:plasma membrane"/>
    <property type="evidence" value="ECO:0007669"/>
    <property type="project" value="TreeGrafter"/>
</dbReference>
<accession>A0A5K7S347</accession>
<keyword evidence="6 9" id="KW-1133">Transmembrane helix</keyword>
<keyword evidence="4 9" id="KW-0812">Transmembrane</keyword>
<keyword evidence="5" id="KW-0864">Zinc transport</keyword>
<dbReference type="PANTHER" id="PTHR11562:SF17">
    <property type="entry name" value="RE54080P-RELATED"/>
    <property type="match status" value="1"/>
</dbReference>
<evidence type="ECO:0000256" key="7">
    <source>
        <dbReference type="ARBA" id="ARBA00023065"/>
    </source>
</evidence>
<reference evidence="12" key="1">
    <citation type="journal article" date="2020" name="Int. J. Syst. Evol. Microbiol.">
        <title>Aquipluma nitroreducens gen. nov. sp. nov., a novel facultatively anaerobic bacterium isolated from a freshwater lake.</title>
        <authorList>
            <person name="Watanabe M."/>
            <person name="Kojima H."/>
            <person name="Fukui M."/>
        </authorList>
    </citation>
    <scope>NUCLEOTIDE SEQUENCE</scope>
    <source>
        <strain evidence="12">MeG22</strain>
    </source>
</reference>
<evidence type="ECO:0000256" key="3">
    <source>
        <dbReference type="ARBA" id="ARBA00022448"/>
    </source>
</evidence>
<dbReference type="Gene3D" id="1.20.1510.10">
    <property type="entry name" value="Cation efflux protein transmembrane domain"/>
    <property type="match status" value="1"/>
</dbReference>
<dbReference type="AlphaFoldDB" id="A0A5K7S347"/>
<evidence type="ECO:0000256" key="4">
    <source>
        <dbReference type="ARBA" id="ARBA00022692"/>
    </source>
</evidence>
<dbReference type="EMBL" id="AP018694">
    <property type="protein sequence ID" value="BBE15917.1"/>
    <property type="molecule type" value="Genomic_DNA"/>
</dbReference>
<dbReference type="Pfam" id="PF01545">
    <property type="entry name" value="Cation_efflux"/>
    <property type="match status" value="1"/>
</dbReference>
<keyword evidence="8 9" id="KW-0472">Membrane</keyword>
<feature type="domain" description="Cation efflux protein cytoplasmic" evidence="11">
    <location>
        <begin position="207"/>
        <end position="283"/>
    </location>
</feature>
<evidence type="ECO:0000256" key="5">
    <source>
        <dbReference type="ARBA" id="ARBA00022906"/>
    </source>
</evidence>
<comment type="similarity">
    <text evidence="2">Belongs to the cation diffusion facilitator (CDF) transporter (TC 2.A.4) family. SLC30A subfamily.</text>
</comment>
<dbReference type="InterPro" id="IPR027470">
    <property type="entry name" value="Cation_efflux_CTD"/>
</dbReference>
<feature type="transmembrane region" description="Helical" evidence="9">
    <location>
        <begin position="12"/>
        <end position="32"/>
    </location>
</feature>
<evidence type="ECO:0000256" key="1">
    <source>
        <dbReference type="ARBA" id="ARBA00004141"/>
    </source>
</evidence>
<sequence>MSHNHEHTGRNLAITVILNGIITVGQFAGGIISGSLALISDALHNLSDVISVVLAYLAHRIGLRPQTQKSTFGYKRAEILAAFINAITLIAISVYLMVEAVKRFLNPKEVDYLWMLGLGILGIVANGLSVLILHHNKDENLNIRAAYLHLIGDALTSVAVVVGAVCIWLFQIYWIDPLVTVLISIYIFVHTYTILKESVGILMQFSPPEIDQEDVISAMEEIVEIRNVHHVHLWQLADHQIYFEAHLELIKNFPVSDTLNINKKAKQLLNSRFGITHTTFQYEYNSGEGCKC</sequence>
<protein>
    <submittedName>
        <fullName evidence="12">Cobalt-zinc-cadmium resistance protein CzcD</fullName>
    </submittedName>
</protein>
<keyword evidence="13" id="KW-1185">Reference proteome</keyword>
<feature type="domain" description="Cation efflux protein transmembrane" evidence="10">
    <location>
        <begin position="13"/>
        <end position="203"/>
    </location>
</feature>
<organism evidence="12 13">
    <name type="scientific">Aquipluma nitroreducens</name>
    <dbReference type="NCBI Taxonomy" id="2010828"/>
    <lineage>
        <taxon>Bacteria</taxon>
        <taxon>Pseudomonadati</taxon>
        <taxon>Bacteroidota</taxon>
        <taxon>Bacteroidia</taxon>
        <taxon>Marinilabiliales</taxon>
        <taxon>Prolixibacteraceae</taxon>
        <taxon>Aquipluma</taxon>
    </lineage>
</organism>
<evidence type="ECO:0000313" key="12">
    <source>
        <dbReference type="EMBL" id="BBE15917.1"/>
    </source>
</evidence>
<dbReference type="PANTHER" id="PTHR11562">
    <property type="entry name" value="CATION EFFLUX PROTEIN/ ZINC TRANSPORTER"/>
    <property type="match status" value="1"/>
</dbReference>
<evidence type="ECO:0000256" key="2">
    <source>
        <dbReference type="ARBA" id="ARBA00008873"/>
    </source>
</evidence>
<dbReference type="SUPFAM" id="SSF161111">
    <property type="entry name" value="Cation efflux protein transmembrane domain-like"/>
    <property type="match status" value="1"/>
</dbReference>